<gene>
    <name evidence="2" type="ORF">H6A13_13165</name>
</gene>
<accession>A0A938X520</accession>
<dbReference type="InterPro" id="IPR006842">
    <property type="entry name" value="Transposase_31"/>
</dbReference>
<feature type="non-terminal residue" evidence="2">
    <location>
        <position position="116"/>
    </location>
</feature>
<dbReference type="AlphaFoldDB" id="A0A938X520"/>
<evidence type="ECO:0000313" key="2">
    <source>
        <dbReference type="EMBL" id="MBM6828006.1"/>
    </source>
</evidence>
<reference evidence="2" key="2">
    <citation type="journal article" date="2021" name="Sci. Rep.">
        <title>The distribution of antibiotic resistance genes in chicken gut microbiota commensals.</title>
        <authorList>
            <person name="Juricova H."/>
            <person name="Matiasovicova J."/>
            <person name="Kubasova T."/>
            <person name="Cejkova D."/>
            <person name="Rychlik I."/>
        </authorList>
    </citation>
    <scope>NUCLEOTIDE SEQUENCE</scope>
    <source>
        <strain evidence="2">An420c</strain>
    </source>
</reference>
<evidence type="ECO:0000313" key="3">
    <source>
        <dbReference type="Proteomes" id="UP000713880"/>
    </source>
</evidence>
<dbReference type="RefSeq" id="WP_204909965.1">
    <property type="nucleotide sequence ID" value="NZ_JACJLV010000136.1"/>
</dbReference>
<proteinExistence type="predicted"/>
<feature type="non-terminal residue" evidence="2">
    <location>
        <position position="1"/>
    </location>
</feature>
<dbReference type="EMBL" id="JACJLV010000136">
    <property type="protein sequence ID" value="MBM6828006.1"/>
    <property type="molecule type" value="Genomic_DNA"/>
</dbReference>
<dbReference type="Pfam" id="PF04754">
    <property type="entry name" value="Transposase_31"/>
    <property type="match status" value="1"/>
</dbReference>
<protein>
    <submittedName>
        <fullName evidence="2">Rpn family recombination-promoting nuclease/putative transposase</fullName>
    </submittedName>
</protein>
<keyword evidence="3" id="KW-1185">Reference proteome</keyword>
<dbReference type="Proteomes" id="UP000713880">
    <property type="component" value="Unassembled WGS sequence"/>
</dbReference>
<evidence type="ECO:0000259" key="1">
    <source>
        <dbReference type="Pfam" id="PF04754"/>
    </source>
</evidence>
<organism evidence="2 3">
    <name type="scientific">Mordavella massiliensis</name>
    <dbReference type="NCBI Taxonomy" id="1871024"/>
    <lineage>
        <taxon>Bacteria</taxon>
        <taxon>Bacillati</taxon>
        <taxon>Bacillota</taxon>
        <taxon>Clostridia</taxon>
        <taxon>Eubacteriales</taxon>
        <taxon>Clostridiaceae</taxon>
        <taxon>Mordavella</taxon>
    </lineage>
</organism>
<name>A0A938X520_9CLOT</name>
<reference evidence="2" key="1">
    <citation type="submission" date="2020-08" db="EMBL/GenBank/DDBJ databases">
        <authorList>
            <person name="Cejkova D."/>
            <person name="Kubasova T."/>
            <person name="Jahodarova E."/>
            <person name="Rychlik I."/>
        </authorList>
    </citation>
    <scope>NUCLEOTIDE SEQUENCE</scope>
    <source>
        <strain evidence="2">An420c</strain>
    </source>
</reference>
<feature type="domain" description="Transposase (putative) YhgA-like" evidence="1">
    <location>
        <begin position="14"/>
        <end position="112"/>
    </location>
</feature>
<comment type="caution">
    <text evidence="2">The sequence shown here is derived from an EMBL/GenBank/DDBJ whole genome shotgun (WGS) entry which is preliminary data.</text>
</comment>
<sequence length="116" mass="13835">TEEFLSRFRREDFIYPILTLVFYYDEKKWDGATDLYGMFPPGTEGKDGETKEVLRKYVPNYRMNLIDAGHMEEAELQRLSEDLQQVLGMLKYRGRRKELQGYIQKNEKYFSSVDAE</sequence>